<evidence type="ECO:0000259" key="2">
    <source>
        <dbReference type="Pfam" id="PF01370"/>
    </source>
</evidence>
<proteinExistence type="inferred from homology"/>
<dbReference type="InterPro" id="IPR001509">
    <property type="entry name" value="Epimerase_deHydtase"/>
</dbReference>
<dbReference type="InterPro" id="IPR036291">
    <property type="entry name" value="NAD(P)-bd_dom_sf"/>
</dbReference>
<evidence type="ECO:0000256" key="1">
    <source>
        <dbReference type="ARBA" id="ARBA00007637"/>
    </source>
</evidence>
<dbReference type="PANTHER" id="PTHR43000">
    <property type="entry name" value="DTDP-D-GLUCOSE 4,6-DEHYDRATASE-RELATED"/>
    <property type="match status" value="1"/>
</dbReference>
<gene>
    <name evidence="3" type="ORF">UFOPK2754_03164</name>
</gene>
<dbReference type="Pfam" id="PF01370">
    <property type="entry name" value="Epimerase"/>
    <property type="match status" value="1"/>
</dbReference>
<name>A0A6J6VN35_9ZZZZ</name>
<accession>A0A6J6VN35</accession>
<dbReference type="AlphaFoldDB" id="A0A6J6VN35"/>
<dbReference type="Gene3D" id="3.40.50.720">
    <property type="entry name" value="NAD(P)-binding Rossmann-like Domain"/>
    <property type="match status" value="1"/>
</dbReference>
<comment type="similarity">
    <text evidence="1">Belongs to the NAD(P)-dependent epimerase/dehydratase family.</text>
</comment>
<dbReference type="EMBL" id="CAEZYR010000193">
    <property type="protein sequence ID" value="CAB4772375.1"/>
    <property type="molecule type" value="Genomic_DNA"/>
</dbReference>
<sequence>MFGVSHAARGARTNLATARPPIARAVATWGSTMSTLTGKRILVTGPAGQIAFPLVQDLVRDNEVWGIARFGDPESRAKVDETGCITRVVDLANPDWQDLPDRFDHVLHLAIFQATSADYDYALKVNAEGTALLMHRFANSTSVLIVSTVAVYDSNPDGAYLYRENDLLGDNRAPYSPTYGISKIAQEGVARSMARVLNLPTTIARMNVSYSPLGGLPVMQLDMLVADMDVPVMAGGSSFNPIDEIDINLQVPQLLDVASVPATICNWGGDDAVSTEEYVTYLGSLVGKTPRFVYVPDGIAGRAIDNTRREELIGGCSVHWKDGFQRTAKTRYPDLYVGP</sequence>
<evidence type="ECO:0000313" key="3">
    <source>
        <dbReference type="EMBL" id="CAB4772375.1"/>
    </source>
</evidence>
<dbReference type="SUPFAM" id="SSF51735">
    <property type="entry name" value="NAD(P)-binding Rossmann-fold domains"/>
    <property type="match status" value="1"/>
</dbReference>
<reference evidence="3" key="1">
    <citation type="submission" date="2020-05" db="EMBL/GenBank/DDBJ databases">
        <authorList>
            <person name="Chiriac C."/>
            <person name="Salcher M."/>
            <person name="Ghai R."/>
            <person name="Kavagutti S V."/>
        </authorList>
    </citation>
    <scope>NUCLEOTIDE SEQUENCE</scope>
</reference>
<feature type="domain" description="NAD-dependent epimerase/dehydratase" evidence="2">
    <location>
        <begin position="41"/>
        <end position="213"/>
    </location>
</feature>
<organism evidence="3">
    <name type="scientific">freshwater metagenome</name>
    <dbReference type="NCBI Taxonomy" id="449393"/>
    <lineage>
        <taxon>unclassified sequences</taxon>
        <taxon>metagenomes</taxon>
        <taxon>ecological metagenomes</taxon>
    </lineage>
</organism>
<protein>
    <submittedName>
        <fullName evidence="3">Unannotated protein</fullName>
    </submittedName>
</protein>